<organism evidence="1 2">
    <name type="scientific">Shewanella subflava</name>
    <dbReference type="NCBI Taxonomy" id="2986476"/>
    <lineage>
        <taxon>Bacteria</taxon>
        <taxon>Pseudomonadati</taxon>
        <taxon>Pseudomonadota</taxon>
        <taxon>Gammaproteobacteria</taxon>
        <taxon>Alteromonadales</taxon>
        <taxon>Shewanellaceae</taxon>
        <taxon>Shewanella</taxon>
    </lineage>
</organism>
<protein>
    <submittedName>
        <fullName evidence="1">Uncharacterized protein</fullName>
    </submittedName>
</protein>
<keyword evidence="2" id="KW-1185">Reference proteome</keyword>
<dbReference type="RefSeq" id="WP_264724785.1">
    <property type="nucleotide sequence ID" value="NZ_JAPDMX010000003.1"/>
</dbReference>
<dbReference type="Proteomes" id="UP001163714">
    <property type="component" value="Unassembled WGS sequence"/>
</dbReference>
<proteinExistence type="predicted"/>
<name>A0ABT3I5F5_9GAMM</name>
<evidence type="ECO:0000313" key="1">
    <source>
        <dbReference type="EMBL" id="MCW3171303.1"/>
    </source>
</evidence>
<dbReference type="EMBL" id="JAPDMX010000003">
    <property type="protein sequence ID" value="MCW3171303.1"/>
    <property type="molecule type" value="Genomic_DNA"/>
</dbReference>
<reference evidence="1" key="1">
    <citation type="submission" date="2022-10" db="EMBL/GenBank/DDBJ databases">
        <title>Shewanella flava sp. nov, isolated from the estuary of the Fenhe River into the Yellow River.</title>
        <authorList>
            <person name="Li Y."/>
        </authorList>
    </citation>
    <scope>NUCLEOTIDE SEQUENCE</scope>
    <source>
        <strain evidence="1">FYR11-62</strain>
    </source>
</reference>
<evidence type="ECO:0000313" key="2">
    <source>
        <dbReference type="Proteomes" id="UP001163714"/>
    </source>
</evidence>
<sequence>MSVNCIKSSIATVQNGVARADGKLQLTEFEVIFEPFNQEFGLGPYQFTRAEIAAVGKCLGKGGGIIPIITEAIRITLQSEQVYEFIIAQPSQWIALLAGNLR</sequence>
<accession>A0ABT3I5F5</accession>
<comment type="caution">
    <text evidence="1">The sequence shown here is derived from an EMBL/GenBank/DDBJ whole genome shotgun (WGS) entry which is preliminary data.</text>
</comment>
<gene>
    <name evidence="1" type="ORF">OHT75_02280</name>
</gene>